<evidence type="ECO:0008006" key="3">
    <source>
        <dbReference type="Google" id="ProtNLM"/>
    </source>
</evidence>
<reference evidence="1 2" key="1">
    <citation type="journal article" date="2022" name="bioRxiv">
        <title>Genomics of Preaxostyla Flagellates Illuminates Evolutionary Transitions and the Path Towards Mitochondrial Loss.</title>
        <authorList>
            <person name="Novak L.V.F."/>
            <person name="Treitli S.C."/>
            <person name="Pyrih J."/>
            <person name="Halakuc P."/>
            <person name="Pipaliya S.V."/>
            <person name="Vacek V."/>
            <person name="Brzon O."/>
            <person name="Soukal P."/>
            <person name="Eme L."/>
            <person name="Dacks J.B."/>
            <person name="Karnkowska A."/>
            <person name="Elias M."/>
            <person name="Hampl V."/>
        </authorList>
    </citation>
    <scope>NUCLEOTIDE SEQUENCE [LARGE SCALE GENOMIC DNA]</scope>
    <source>
        <strain evidence="1">NAU3</strain>
        <tissue evidence="1">Gut</tissue>
    </source>
</reference>
<comment type="caution">
    <text evidence="1">The sequence shown here is derived from an EMBL/GenBank/DDBJ whole genome shotgun (WGS) entry which is preliminary data.</text>
</comment>
<accession>A0ABQ9XT51</accession>
<organism evidence="1 2">
    <name type="scientific">Blattamonas nauphoetae</name>
    <dbReference type="NCBI Taxonomy" id="2049346"/>
    <lineage>
        <taxon>Eukaryota</taxon>
        <taxon>Metamonada</taxon>
        <taxon>Preaxostyla</taxon>
        <taxon>Oxymonadida</taxon>
        <taxon>Blattamonas</taxon>
    </lineage>
</organism>
<gene>
    <name evidence="1" type="ORF">BLNAU_10312</name>
</gene>
<sequence length="116" mass="13465">MPNRWTRIDSHTLTMKEMPLQLPTMMMFFSHFKPNNRNNSCASQFLLRLFVVDHSLNLTLGKSGFHGEDAIHIDNRVLVSRIHANVLKEKSLLTVRGGCHSDNKVMKTPQKFKFFH</sequence>
<proteinExistence type="predicted"/>
<dbReference type="EMBL" id="JARBJD010000075">
    <property type="protein sequence ID" value="KAK2954657.1"/>
    <property type="molecule type" value="Genomic_DNA"/>
</dbReference>
<keyword evidence="2" id="KW-1185">Reference proteome</keyword>
<name>A0ABQ9XT51_9EUKA</name>
<protein>
    <recommendedName>
        <fullName evidence="3">FHA domain-containing protein</fullName>
    </recommendedName>
</protein>
<evidence type="ECO:0000313" key="1">
    <source>
        <dbReference type="EMBL" id="KAK2954657.1"/>
    </source>
</evidence>
<evidence type="ECO:0000313" key="2">
    <source>
        <dbReference type="Proteomes" id="UP001281761"/>
    </source>
</evidence>
<dbReference type="Proteomes" id="UP001281761">
    <property type="component" value="Unassembled WGS sequence"/>
</dbReference>